<dbReference type="AlphaFoldDB" id="A0A0C3J5N0"/>
<sequence length="507" mass="57236">MFQQRYPPYDTHLTTFYSDHAGSMSVQDENHRRLSPVLEAVTSSYHSTTVVDGYPPLPPTAPTPAHVPFDVSDGDYYGGIPQETSVDSRFLFTPTAIGFQFNDDTQQYHVPTPHVVETDEFVYSFPQEQVGSVPAQVTDLVDSQSQEQISLPTPEPSPKLQTWPIEPPTRPFTKPLTEDPVLEVIFRGRRDKERERDLSYLALNLEDPGHTTMAFEPPLTGIAAVDEASRQYYSFTPADTELRRFGGEVGYQYPLEVIQALQETLVSDWANVMPPPIPIVILRPFDYVGGSVLAQGQDSWAFIVPNENTIWASVLERGVDKDYRPLATDPKTRQRLQVVTESQQYGSAVYTPHSIVMSQFAVNLFVELPRLPNQGLSKPLVNYFGTFVMQYMDNMYMQQKAWNDIAEEIKDHLYDQAPHLFKGFKPYKTVPRIPVVRFIYTKFDGHLVGCADRAAVEAQLARAVAQLERDRAEGIESDSCYDLESDVEVDGDYIIGNDSLFLNLDGE</sequence>
<dbReference type="HOGENOM" id="CLU_539240_0_0_1"/>
<name>A0A0C3J5N0_PISTI</name>
<dbReference type="OrthoDB" id="2617511at2759"/>
<keyword evidence="2" id="KW-1185">Reference proteome</keyword>
<reference evidence="1 2" key="1">
    <citation type="submission" date="2014-04" db="EMBL/GenBank/DDBJ databases">
        <authorList>
            <consortium name="DOE Joint Genome Institute"/>
            <person name="Kuo A."/>
            <person name="Kohler A."/>
            <person name="Costa M.D."/>
            <person name="Nagy L.G."/>
            <person name="Floudas D."/>
            <person name="Copeland A."/>
            <person name="Barry K.W."/>
            <person name="Cichocki N."/>
            <person name="Veneault-Fourrey C."/>
            <person name="LaButti K."/>
            <person name="Lindquist E.A."/>
            <person name="Lipzen A."/>
            <person name="Lundell T."/>
            <person name="Morin E."/>
            <person name="Murat C."/>
            <person name="Sun H."/>
            <person name="Tunlid A."/>
            <person name="Henrissat B."/>
            <person name="Grigoriev I.V."/>
            <person name="Hibbett D.S."/>
            <person name="Martin F."/>
            <person name="Nordberg H.P."/>
            <person name="Cantor M.N."/>
            <person name="Hua S.X."/>
        </authorList>
    </citation>
    <scope>NUCLEOTIDE SEQUENCE [LARGE SCALE GENOMIC DNA]</scope>
    <source>
        <strain evidence="1 2">Marx 270</strain>
    </source>
</reference>
<dbReference type="Proteomes" id="UP000054217">
    <property type="component" value="Unassembled WGS sequence"/>
</dbReference>
<dbReference type="InParanoid" id="A0A0C3J5N0"/>
<evidence type="ECO:0000313" key="1">
    <source>
        <dbReference type="EMBL" id="KIN93021.1"/>
    </source>
</evidence>
<gene>
    <name evidence="1" type="ORF">M404DRAFT_1009241</name>
</gene>
<dbReference type="EMBL" id="KN832252">
    <property type="protein sequence ID" value="KIN93021.1"/>
    <property type="molecule type" value="Genomic_DNA"/>
</dbReference>
<reference evidence="2" key="2">
    <citation type="submission" date="2015-01" db="EMBL/GenBank/DDBJ databases">
        <title>Evolutionary Origins and Diversification of the Mycorrhizal Mutualists.</title>
        <authorList>
            <consortium name="DOE Joint Genome Institute"/>
            <consortium name="Mycorrhizal Genomics Consortium"/>
            <person name="Kohler A."/>
            <person name="Kuo A."/>
            <person name="Nagy L.G."/>
            <person name="Floudas D."/>
            <person name="Copeland A."/>
            <person name="Barry K.W."/>
            <person name="Cichocki N."/>
            <person name="Veneault-Fourrey C."/>
            <person name="LaButti K."/>
            <person name="Lindquist E.A."/>
            <person name="Lipzen A."/>
            <person name="Lundell T."/>
            <person name="Morin E."/>
            <person name="Murat C."/>
            <person name="Riley R."/>
            <person name="Ohm R."/>
            <person name="Sun H."/>
            <person name="Tunlid A."/>
            <person name="Henrissat B."/>
            <person name="Grigoriev I.V."/>
            <person name="Hibbett D.S."/>
            <person name="Martin F."/>
        </authorList>
    </citation>
    <scope>NUCLEOTIDE SEQUENCE [LARGE SCALE GENOMIC DNA]</scope>
    <source>
        <strain evidence="2">Marx 270</strain>
    </source>
</reference>
<protein>
    <submittedName>
        <fullName evidence="1">Uncharacterized protein</fullName>
    </submittedName>
</protein>
<accession>A0A0C3J5N0</accession>
<proteinExistence type="predicted"/>
<evidence type="ECO:0000313" key="2">
    <source>
        <dbReference type="Proteomes" id="UP000054217"/>
    </source>
</evidence>
<organism evidence="1 2">
    <name type="scientific">Pisolithus tinctorius Marx 270</name>
    <dbReference type="NCBI Taxonomy" id="870435"/>
    <lineage>
        <taxon>Eukaryota</taxon>
        <taxon>Fungi</taxon>
        <taxon>Dikarya</taxon>
        <taxon>Basidiomycota</taxon>
        <taxon>Agaricomycotina</taxon>
        <taxon>Agaricomycetes</taxon>
        <taxon>Agaricomycetidae</taxon>
        <taxon>Boletales</taxon>
        <taxon>Sclerodermatineae</taxon>
        <taxon>Pisolithaceae</taxon>
        <taxon>Pisolithus</taxon>
    </lineage>
</organism>